<evidence type="ECO:0008006" key="3">
    <source>
        <dbReference type="Google" id="ProtNLM"/>
    </source>
</evidence>
<feature type="non-terminal residue" evidence="1">
    <location>
        <position position="1"/>
    </location>
</feature>
<comment type="caution">
    <text evidence="1">The sequence shown here is derived from an EMBL/GenBank/DDBJ whole genome shotgun (WGS) entry which is preliminary data.</text>
</comment>
<evidence type="ECO:0000313" key="1">
    <source>
        <dbReference type="EMBL" id="CAL4208367.1"/>
    </source>
</evidence>
<organism evidence="1 2">
    <name type="scientific">Meganyctiphanes norvegica</name>
    <name type="common">Northern krill</name>
    <name type="synonym">Thysanopoda norvegica</name>
    <dbReference type="NCBI Taxonomy" id="48144"/>
    <lineage>
        <taxon>Eukaryota</taxon>
        <taxon>Metazoa</taxon>
        <taxon>Ecdysozoa</taxon>
        <taxon>Arthropoda</taxon>
        <taxon>Crustacea</taxon>
        <taxon>Multicrustacea</taxon>
        <taxon>Malacostraca</taxon>
        <taxon>Eumalacostraca</taxon>
        <taxon>Eucarida</taxon>
        <taxon>Euphausiacea</taxon>
        <taxon>Euphausiidae</taxon>
        <taxon>Meganyctiphanes</taxon>
    </lineage>
</organism>
<sequence>EPAVITTPRSSRGPTITTTPPGPLQAECLPECNQNIVIDSSYNGEQLDWSSLGWADGLNYPDNCVCVLTVQVLTPATVQSTFNSSSVIVGNPGTCLHDSLYYTDVTLGSSVYPFDTDFCGSLSYLITTVTNPDSNNLTFTITFNATDTDGGQTDVGFNLMLTAILLTPTTTLIPTTSLLVA</sequence>
<reference evidence="1 2" key="1">
    <citation type="submission" date="2024-05" db="EMBL/GenBank/DDBJ databases">
        <authorList>
            <person name="Wallberg A."/>
        </authorList>
    </citation>
    <scope>NUCLEOTIDE SEQUENCE [LARGE SCALE GENOMIC DNA]</scope>
</reference>
<accession>A0AAV2SM90</accession>
<gene>
    <name evidence="1" type="ORF">MNOR_LOCUS38145</name>
</gene>
<keyword evidence="2" id="KW-1185">Reference proteome</keyword>
<dbReference type="Proteomes" id="UP001497623">
    <property type="component" value="Unassembled WGS sequence"/>
</dbReference>
<evidence type="ECO:0000313" key="2">
    <source>
        <dbReference type="Proteomes" id="UP001497623"/>
    </source>
</evidence>
<dbReference type="AlphaFoldDB" id="A0AAV2SM90"/>
<name>A0AAV2SM90_MEGNR</name>
<feature type="non-terminal residue" evidence="1">
    <location>
        <position position="181"/>
    </location>
</feature>
<proteinExistence type="predicted"/>
<dbReference type="EMBL" id="CAXKWB010083650">
    <property type="protein sequence ID" value="CAL4208367.1"/>
    <property type="molecule type" value="Genomic_DNA"/>
</dbReference>
<protein>
    <recommendedName>
        <fullName evidence="3">CUB domain-containing protein</fullName>
    </recommendedName>
</protein>